<keyword evidence="1" id="KW-0175">Coiled coil</keyword>
<comment type="caution">
    <text evidence="2">The sequence shown here is derived from an EMBL/GenBank/DDBJ whole genome shotgun (WGS) entry which is preliminary data.</text>
</comment>
<dbReference type="AlphaFoldDB" id="A0A0F9Q4H9"/>
<reference evidence="2" key="1">
    <citation type="journal article" date="2015" name="Nature">
        <title>Complex archaea that bridge the gap between prokaryotes and eukaryotes.</title>
        <authorList>
            <person name="Spang A."/>
            <person name="Saw J.H."/>
            <person name="Jorgensen S.L."/>
            <person name="Zaremba-Niedzwiedzka K."/>
            <person name="Martijn J."/>
            <person name="Lind A.E."/>
            <person name="van Eijk R."/>
            <person name="Schleper C."/>
            <person name="Guy L."/>
            <person name="Ettema T.J."/>
        </authorList>
    </citation>
    <scope>NUCLEOTIDE SEQUENCE</scope>
</reference>
<evidence type="ECO:0000256" key="1">
    <source>
        <dbReference type="SAM" id="Coils"/>
    </source>
</evidence>
<evidence type="ECO:0000313" key="2">
    <source>
        <dbReference type="EMBL" id="KKN00273.1"/>
    </source>
</evidence>
<organism evidence="2">
    <name type="scientific">marine sediment metagenome</name>
    <dbReference type="NCBI Taxonomy" id="412755"/>
    <lineage>
        <taxon>unclassified sequences</taxon>
        <taxon>metagenomes</taxon>
        <taxon>ecological metagenomes</taxon>
    </lineage>
</organism>
<gene>
    <name evidence="2" type="ORF">LCGC14_1139640</name>
</gene>
<feature type="non-terminal residue" evidence="2">
    <location>
        <position position="1"/>
    </location>
</feature>
<proteinExistence type="predicted"/>
<feature type="coiled-coil region" evidence="1">
    <location>
        <begin position="62"/>
        <end position="89"/>
    </location>
</feature>
<name>A0A0F9Q4H9_9ZZZZ</name>
<sequence>WNIMLEQIKKAVDEWDALDIETRALLFKSNALHKQMDKFNMDRYNLQRKLDTALVESIPEKITDLLDNIRETNTTVKKLREEYHKIRKEYSHTWPKVDLAKKKVEKLKKKFWEQEGLAL</sequence>
<protein>
    <submittedName>
        <fullName evidence="2">Uncharacterized protein</fullName>
    </submittedName>
</protein>
<accession>A0A0F9Q4H9</accession>
<dbReference type="EMBL" id="LAZR01005396">
    <property type="protein sequence ID" value="KKN00273.1"/>
    <property type="molecule type" value="Genomic_DNA"/>
</dbReference>